<evidence type="ECO:0000313" key="2">
    <source>
        <dbReference type="EMBL" id="KAF2211900.1"/>
    </source>
</evidence>
<feature type="region of interest" description="Disordered" evidence="1">
    <location>
        <begin position="64"/>
        <end position="128"/>
    </location>
</feature>
<dbReference type="OrthoDB" id="3641037at2759"/>
<evidence type="ECO:0000313" key="3">
    <source>
        <dbReference type="Proteomes" id="UP000799539"/>
    </source>
</evidence>
<reference evidence="2" key="1">
    <citation type="journal article" date="2020" name="Stud. Mycol.">
        <title>101 Dothideomycetes genomes: a test case for predicting lifestyles and emergence of pathogens.</title>
        <authorList>
            <person name="Haridas S."/>
            <person name="Albert R."/>
            <person name="Binder M."/>
            <person name="Bloem J."/>
            <person name="Labutti K."/>
            <person name="Salamov A."/>
            <person name="Andreopoulos B."/>
            <person name="Baker S."/>
            <person name="Barry K."/>
            <person name="Bills G."/>
            <person name="Bluhm B."/>
            <person name="Cannon C."/>
            <person name="Castanera R."/>
            <person name="Culley D."/>
            <person name="Daum C."/>
            <person name="Ezra D."/>
            <person name="Gonzalez J."/>
            <person name="Henrissat B."/>
            <person name="Kuo A."/>
            <person name="Liang C."/>
            <person name="Lipzen A."/>
            <person name="Lutzoni F."/>
            <person name="Magnuson J."/>
            <person name="Mondo S."/>
            <person name="Nolan M."/>
            <person name="Ohm R."/>
            <person name="Pangilinan J."/>
            <person name="Park H.-J."/>
            <person name="Ramirez L."/>
            <person name="Alfaro M."/>
            <person name="Sun H."/>
            <person name="Tritt A."/>
            <person name="Yoshinaga Y."/>
            <person name="Zwiers L.-H."/>
            <person name="Turgeon B."/>
            <person name="Goodwin S."/>
            <person name="Spatafora J."/>
            <person name="Crous P."/>
            <person name="Grigoriev I."/>
        </authorList>
    </citation>
    <scope>NUCLEOTIDE SEQUENCE</scope>
    <source>
        <strain evidence="2">SCOH1-5</strain>
    </source>
</reference>
<accession>A0A6A6FEM2</accession>
<dbReference type="AlphaFoldDB" id="A0A6A6FEM2"/>
<evidence type="ECO:0000256" key="1">
    <source>
        <dbReference type="SAM" id="MobiDB-lite"/>
    </source>
</evidence>
<gene>
    <name evidence="2" type="ORF">CERZMDRAFT_90787</name>
</gene>
<proteinExistence type="predicted"/>
<organism evidence="2 3">
    <name type="scientific">Cercospora zeae-maydis SCOH1-5</name>
    <dbReference type="NCBI Taxonomy" id="717836"/>
    <lineage>
        <taxon>Eukaryota</taxon>
        <taxon>Fungi</taxon>
        <taxon>Dikarya</taxon>
        <taxon>Ascomycota</taxon>
        <taxon>Pezizomycotina</taxon>
        <taxon>Dothideomycetes</taxon>
        <taxon>Dothideomycetidae</taxon>
        <taxon>Mycosphaerellales</taxon>
        <taxon>Mycosphaerellaceae</taxon>
        <taxon>Cercospora</taxon>
    </lineage>
</organism>
<keyword evidence="3" id="KW-1185">Reference proteome</keyword>
<feature type="region of interest" description="Disordered" evidence="1">
    <location>
        <begin position="140"/>
        <end position="176"/>
    </location>
</feature>
<dbReference type="EMBL" id="ML992674">
    <property type="protein sequence ID" value="KAF2211900.1"/>
    <property type="molecule type" value="Genomic_DNA"/>
</dbReference>
<dbReference type="Proteomes" id="UP000799539">
    <property type="component" value="Unassembled WGS sequence"/>
</dbReference>
<name>A0A6A6FEM2_9PEZI</name>
<feature type="compositionally biased region" description="Basic and acidic residues" evidence="1">
    <location>
        <begin position="85"/>
        <end position="94"/>
    </location>
</feature>
<protein>
    <submittedName>
        <fullName evidence="2">Uncharacterized protein</fullName>
    </submittedName>
</protein>
<sequence>MPHDWSTELLEALRNFSLQTSGRPEFATQVLRRAVQQQVARQGGSPALNKTDVAVAMHMAREGEVAPDMAPPFPELNTRTSQMSLRDRPEDVTTPKKPSAVVNPDQARAGNSEKAIAGATSSPPPQEADFEMILDSEPDIGLAEGSQRGQRDDQEWAAIPDQEPPTGPRSLQAGKRQREMQMKLAMLEYEEARARKKLVQADLDQILARRKLLHLGVDPDDL</sequence>